<comment type="caution">
    <text evidence="10">The sequence shown here is derived from an EMBL/GenBank/DDBJ whole genome shotgun (WGS) entry which is preliminary data.</text>
</comment>
<evidence type="ECO:0000259" key="8">
    <source>
        <dbReference type="Pfam" id="PF00082"/>
    </source>
</evidence>
<dbReference type="GO" id="GO:0005576">
    <property type="term" value="C:extracellular region"/>
    <property type="evidence" value="ECO:0007669"/>
    <property type="project" value="UniProtKB-SubCell"/>
</dbReference>
<dbReference type="PROSITE" id="PS51892">
    <property type="entry name" value="SUBTILASE"/>
    <property type="match status" value="1"/>
</dbReference>
<reference evidence="10 11" key="1">
    <citation type="journal article" date="2019" name="Plant Biotechnol. J.">
        <title>The red bayberry genome and genetic basis of sex determination.</title>
        <authorList>
            <person name="Jia H.M."/>
            <person name="Jia H.J."/>
            <person name="Cai Q.L."/>
            <person name="Wang Y."/>
            <person name="Zhao H.B."/>
            <person name="Yang W.F."/>
            <person name="Wang G.Y."/>
            <person name="Li Y.H."/>
            <person name="Zhan D.L."/>
            <person name="Shen Y.T."/>
            <person name="Niu Q.F."/>
            <person name="Chang L."/>
            <person name="Qiu J."/>
            <person name="Zhao L."/>
            <person name="Xie H.B."/>
            <person name="Fu W.Y."/>
            <person name="Jin J."/>
            <person name="Li X.W."/>
            <person name="Jiao Y."/>
            <person name="Zhou C.C."/>
            <person name="Tu T."/>
            <person name="Chai C.Y."/>
            <person name="Gao J.L."/>
            <person name="Fan L.J."/>
            <person name="van de Weg E."/>
            <person name="Wang J.Y."/>
            <person name="Gao Z.S."/>
        </authorList>
    </citation>
    <scope>NUCLEOTIDE SEQUENCE [LARGE SCALE GENOMIC DNA]</scope>
    <source>
        <tissue evidence="10">Leaves</tissue>
    </source>
</reference>
<keyword evidence="4" id="KW-0732">Signal</keyword>
<dbReference type="Gene3D" id="2.60.40.2310">
    <property type="match status" value="1"/>
</dbReference>
<evidence type="ECO:0000256" key="4">
    <source>
        <dbReference type="ARBA" id="ARBA00022729"/>
    </source>
</evidence>
<proteinExistence type="inferred from homology"/>
<keyword evidence="5" id="KW-0378">Hydrolase</keyword>
<dbReference type="InterPro" id="IPR036852">
    <property type="entry name" value="Peptidase_S8/S53_dom_sf"/>
</dbReference>
<keyword evidence="11" id="KW-1185">Reference proteome</keyword>
<dbReference type="OrthoDB" id="206201at2759"/>
<dbReference type="SUPFAM" id="SSF52743">
    <property type="entry name" value="Subtilisin-like"/>
    <property type="match status" value="1"/>
</dbReference>
<dbReference type="Pfam" id="PF17766">
    <property type="entry name" value="fn3_6"/>
    <property type="match status" value="1"/>
</dbReference>
<evidence type="ECO:0000313" key="11">
    <source>
        <dbReference type="Proteomes" id="UP000516437"/>
    </source>
</evidence>
<name>A0A6A1VT23_9ROSI</name>
<comment type="similarity">
    <text evidence="2 7">Belongs to the peptidase S8 family.</text>
</comment>
<protein>
    <submittedName>
        <fullName evidence="10">Cucumisin</fullName>
    </submittedName>
</protein>
<dbReference type="InterPro" id="IPR000209">
    <property type="entry name" value="Peptidase_S8/S53_dom"/>
</dbReference>
<dbReference type="GO" id="GO:0006508">
    <property type="term" value="P:proteolysis"/>
    <property type="evidence" value="ECO:0007669"/>
    <property type="project" value="UniProtKB-KW"/>
</dbReference>
<evidence type="ECO:0000256" key="5">
    <source>
        <dbReference type="ARBA" id="ARBA00022801"/>
    </source>
</evidence>
<keyword evidence="3" id="KW-0645">Protease</keyword>
<keyword evidence="6" id="KW-0720">Serine protease</keyword>
<sequence>MDSVVSVFPSQRQDLQTTRSWDFLGFTEQVKRSPAEGDIIISVIDSGIWPESESFNDEGFGPPPSKWRGICDDTLDFTCNNLAGNFAKGTARGGVPSARIAVYKVCWQNGNGCDDADILAAFDDAISDGVDIISISVVAQSIKGYFENSISIGAFHAMKKGILTSTSAGNAGPRLATIVNVSPWSLNVAASTIDRKFLTEVQLVTTRYISGTECKSCSASSLDKDKVKDKIVFCENINNGSETLAAGAAGTLMSGRRQYDSDNSYALSAAYLNLQDSSNIYAYMRSTSSPTATVLKSKERNDTFAPYITNFSSRGPNLTTPGVHILATWSRVSPVSGVKGDPRYTSYNIISGTSMACPHATAVAAYVKSFHPKWSPAAIKSALMTTGKMIYIFLNLDDDLRQTITMINSLLLSLLLTASCMSAEKNPEAEFAYGAGNLNPNKACRPGLVYDIDAFDYVRFLCREGYDTKLVQIITGDYRDHCSNATEGRVFDLNYPSFALSASPSESIRHVFYRTVTNVGSPTSNYSAVVSSPNGLRIEVNPNILPFKSLEEKKSFTVTVEGRIDKFMASASLIWDDGNFQVRSPIVVVVP</sequence>
<dbReference type="PRINTS" id="PR00723">
    <property type="entry name" value="SUBTILISIN"/>
</dbReference>
<comment type="caution">
    <text evidence="7">Lacks conserved residue(s) required for the propagation of feature annotation.</text>
</comment>
<dbReference type="CDD" id="cd02120">
    <property type="entry name" value="PA_subtilisin_like"/>
    <property type="match status" value="1"/>
</dbReference>
<evidence type="ECO:0000256" key="6">
    <source>
        <dbReference type="ARBA" id="ARBA00022825"/>
    </source>
</evidence>
<evidence type="ECO:0000313" key="10">
    <source>
        <dbReference type="EMBL" id="KAB1216051.1"/>
    </source>
</evidence>
<dbReference type="Gene3D" id="3.40.50.200">
    <property type="entry name" value="Peptidase S8/S53 domain"/>
    <property type="match status" value="1"/>
</dbReference>
<evidence type="ECO:0000256" key="3">
    <source>
        <dbReference type="ARBA" id="ARBA00022670"/>
    </source>
</evidence>
<comment type="subcellular location">
    <subcellularLocation>
        <location evidence="1">Secreted</location>
    </subcellularLocation>
</comment>
<dbReference type="GO" id="GO:0004252">
    <property type="term" value="F:serine-type endopeptidase activity"/>
    <property type="evidence" value="ECO:0007669"/>
    <property type="project" value="InterPro"/>
</dbReference>
<feature type="domain" description="Peptidase S8/S53" evidence="8">
    <location>
        <begin position="39"/>
        <end position="417"/>
    </location>
</feature>
<dbReference type="InterPro" id="IPR045051">
    <property type="entry name" value="SBT"/>
</dbReference>
<organism evidence="10 11">
    <name type="scientific">Morella rubra</name>
    <name type="common">Chinese bayberry</name>
    <dbReference type="NCBI Taxonomy" id="262757"/>
    <lineage>
        <taxon>Eukaryota</taxon>
        <taxon>Viridiplantae</taxon>
        <taxon>Streptophyta</taxon>
        <taxon>Embryophyta</taxon>
        <taxon>Tracheophyta</taxon>
        <taxon>Spermatophyta</taxon>
        <taxon>Magnoliopsida</taxon>
        <taxon>eudicotyledons</taxon>
        <taxon>Gunneridae</taxon>
        <taxon>Pentapetalae</taxon>
        <taxon>rosids</taxon>
        <taxon>fabids</taxon>
        <taxon>Fagales</taxon>
        <taxon>Myricaceae</taxon>
        <taxon>Morella</taxon>
    </lineage>
</organism>
<dbReference type="PROSITE" id="PS00138">
    <property type="entry name" value="SUBTILASE_SER"/>
    <property type="match status" value="1"/>
</dbReference>
<gene>
    <name evidence="10" type="ORF">CJ030_MR4G009613</name>
</gene>
<accession>A0A6A1VT23</accession>
<dbReference type="EMBL" id="RXIC02000022">
    <property type="protein sequence ID" value="KAB1216051.1"/>
    <property type="molecule type" value="Genomic_DNA"/>
</dbReference>
<dbReference type="Proteomes" id="UP000516437">
    <property type="component" value="Chromosome 4"/>
</dbReference>
<dbReference type="InterPro" id="IPR041469">
    <property type="entry name" value="Subtilisin-like_FN3"/>
</dbReference>
<evidence type="ECO:0000256" key="1">
    <source>
        <dbReference type="ARBA" id="ARBA00004613"/>
    </source>
</evidence>
<evidence type="ECO:0000256" key="7">
    <source>
        <dbReference type="PROSITE-ProRule" id="PRU01240"/>
    </source>
</evidence>
<feature type="domain" description="Subtilisin-like protease fibronectin type-III" evidence="9">
    <location>
        <begin position="492"/>
        <end position="588"/>
    </location>
</feature>
<evidence type="ECO:0000259" key="9">
    <source>
        <dbReference type="Pfam" id="PF17766"/>
    </source>
</evidence>
<dbReference type="PANTHER" id="PTHR10795">
    <property type="entry name" value="PROPROTEIN CONVERTASE SUBTILISIN/KEXIN"/>
    <property type="match status" value="1"/>
</dbReference>
<dbReference type="InterPro" id="IPR015500">
    <property type="entry name" value="Peptidase_S8_subtilisin-rel"/>
</dbReference>
<evidence type="ECO:0000256" key="2">
    <source>
        <dbReference type="ARBA" id="ARBA00011073"/>
    </source>
</evidence>
<dbReference type="InterPro" id="IPR023828">
    <property type="entry name" value="Peptidase_S8_Ser-AS"/>
</dbReference>
<dbReference type="Pfam" id="PF00082">
    <property type="entry name" value="Peptidase_S8"/>
    <property type="match status" value="1"/>
</dbReference>
<dbReference type="AlphaFoldDB" id="A0A6A1VT23"/>